<evidence type="ECO:0000256" key="1">
    <source>
        <dbReference type="SAM" id="Phobius"/>
    </source>
</evidence>
<dbReference type="GO" id="GO:0005737">
    <property type="term" value="C:cytoplasm"/>
    <property type="evidence" value="ECO:0007669"/>
    <property type="project" value="TreeGrafter"/>
</dbReference>
<reference evidence="2 3" key="1">
    <citation type="journal article" date="2020" name="Mol. Biol. Evol.">
        <title>Interspecific Gene Flow and the Evolution of Specialization in Black and White Rhinoceros.</title>
        <authorList>
            <person name="Moodley Y."/>
            <person name="Westbury M.V."/>
            <person name="Russo I.M."/>
            <person name="Gopalakrishnan S."/>
            <person name="Rakotoarivelo A."/>
            <person name="Olsen R.A."/>
            <person name="Prost S."/>
            <person name="Tunstall T."/>
            <person name="Ryder O.A."/>
            <person name="Dalen L."/>
            <person name="Bruford M.W."/>
        </authorList>
    </citation>
    <scope>NUCLEOTIDE SEQUENCE [LARGE SCALE GENOMIC DNA]</scope>
    <source>
        <strain evidence="2">SBR-YM</strain>
        <tissue evidence="2">Skin</tissue>
    </source>
</reference>
<name>A0A7J7EWY5_DICBM</name>
<protein>
    <submittedName>
        <fullName evidence="2">Uncharacterized protein</fullName>
    </submittedName>
</protein>
<evidence type="ECO:0000313" key="2">
    <source>
        <dbReference type="EMBL" id="KAF5919966.1"/>
    </source>
</evidence>
<keyword evidence="1" id="KW-1133">Transmembrane helix</keyword>
<comment type="caution">
    <text evidence="2">The sequence shown here is derived from an EMBL/GenBank/DDBJ whole genome shotgun (WGS) entry which is preliminary data.</text>
</comment>
<accession>A0A7J7EWY5</accession>
<dbReference type="PANTHER" id="PTHR46559:SF1">
    <property type="entry name" value="TYROSINE-PROTEIN PHOSPHATASE NON-RECEPTOR TYPE 11"/>
    <property type="match status" value="1"/>
</dbReference>
<dbReference type="Proteomes" id="UP000551758">
    <property type="component" value="Unassembled WGS sequence"/>
</dbReference>
<keyword evidence="3" id="KW-1185">Reference proteome</keyword>
<dbReference type="AlphaFoldDB" id="A0A7J7EWY5"/>
<proteinExistence type="predicted"/>
<evidence type="ECO:0000313" key="3">
    <source>
        <dbReference type="Proteomes" id="UP000551758"/>
    </source>
</evidence>
<dbReference type="GO" id="GO:0030971">
    <property type="term" value="F:receptor tyrosine kinase binding"/>
    <property type="evidence" value="ECO:0007669"/>
    <property type="project" value="TreeGrafter"/>
</dbReference>
<keyword evidence="1" id="KW-0812">Transmembrane</keyword>
<dbReference type="PANTHER" id="PTHR46559">
    <property type="entry name" value="TYROSINE-PROTEIN PHOSPHATASE NON-RECEPTOR TYPE 11"/>
    <property type="match status" value="1"/>
</dbReference>
<dbReference type="GO" id="GO:0070374">
    <property type="term" value="P:positive regulation of ERK1 and ERK2 cascade"/>
    <property type="evidence" value="ECO:0007669"/>
    <property type="project" value="TreeGrafter"/>
</dbReference>
<dbReference type="GO" id="GO:0050839">
    <property type="term" value="F:cell adhesion molecule binding"/>
    <property type="evidence" value="ECO:0007669"/>
    <property type="project" value="TreeGrafter"/>
</dbReference>
<dbReference type="EMBL" id="JACDTQ010002174">
    <property type="protein sequence ID" value="KAF5919966.1"/>
    <property type="molecule type" value="Genomic_DNA"/>
</dbReference>
<sequence length="197" mass="22666">MTYDLYGGEKFATLAIIQYYLEHHEQLTESNGDAIKLGRKSKTWQLPCAKEQEQKSSPGILFFQSSLMIIKSRATMANSSDPCHDSLLELKYVVDGNEQFNYLMNFEKHYQEDPIVETSGSELQFKRELNKKLGKKSETLKYRSPNFSSAEKRAPDEKTKTKIEMKTSCPLLMPGLSYMMIIPTSLVQIILHKYYNA</sequence>
<organism evidence="2 3">
    <name type="scientific">Diceros bicornis minor</name>
    <name type="common">South-central black rhinoceros</name>
    <dbReference type="NCBI Taxonomy" id="77932"/>
    <lineage>
        <taxon>Eukaryota</taxon>
        <taxon>Metazoa</taxon>
        <taxon>Chordata</taxon>
        <taxon>Craniata</taxon>
        <taxon>Vertebrata</taxon>
        <taxon>Euteleostomi</taxon>
        <taxon>Mammalia</taxon>
        <taxon>Eutheria</taxon>
        <taxon>Laurasiatheria</taxon>
        <taxon>Perissodactyla</taxon>
        <taxon>Rhinocerotidae</taxon>
        <taxon>Diceros</taxon>
    </lineage>
</organism>
<gene>
    <name evidence="2" type="ORF">HPG69_014332</name>
</gene>
<dbReference type="GO" id="GO:0004726">
    <property type="term" value="F:non-membrane spanning protein tyrosine phosphatase activity"/>
    <property type="evidence" value="ECO:0007669"/>
    <property type="project" value="TreeGrafter"/>
</dbReference>
<feature type="transmembrane region" description="Helical" evidence="1">
    <location>
        <begin position="171"/>
        <end position="191"/>
    </location>
</feature>
<keyword evidence="1" id="KW-0472">Membrane</keyword>